<feature type="transmembrane region" description="Helical" evidence="2">
    <location>
        <begin position="241"/>
        <end position="264"/>
    </location>
</feature>
<keyword evidence="2" id="KW-0812">Transmembrane</keyword>
<dbReference type="Ensembl" id="ENSCCNT00000015360.1">
    <property type="protein sequence ID" value="ENSCCNP00000011725.1"/>
    <property type="gene ID" value="ENSCCNG00000012166.1"/>
</dbReference>
<keyword evidence="3" id="KW-0732">Signal</keyword>
<evidence type="ECO:0000256" key="1">
    <source>
        <dbReference type="SAM" id="MobiDB-lite"/>
    </source>
</evidence>
<protein>
    <submittedName>
        <fullName evidence="6">Mucin-15 isoform X1</fullName>
    </submittedName>
</protein>
<feature type="compositionally biased region" description="Polar residues" evidence="1">
    <location>
        <begin position="299"/>
        <end position="315"/>
    </location>
</feature>
<name>A0A8C0WJG5_CASCN</name>
<dbReference type="Pfam" id="PF15672">
    <property type="entry name" value="Mucin15"/>
    <property type="match status" value="1"/>
</dbReference>
<evidence type="ECO:0000313" key="6">
    <source>
        <dbReference type="RefSeq" id="XP_020010210.1"/>
    </source>
</evidence>
<evidence type="ECO:0000256" key="2">
    <source>
        <dbReference type="SAM" id="Phobius"/>
    </source>
</evidence>
<dbReference type="OrthoDB" id="9950822at2759"/>
<organism evidence="4">
    <name type="scientific">Castor canadensis</name>
    <name type="common">American beaver</name>
    <dbReference type="NCBI Taxonomy" id="51338"/>
    <lineage>
        <taxon>Eukaryota</taxon>
        <taxon>Metazoa</taxon>
        <taxon>Chordata</taxon>
        <taxon>Craniata</taxon>
        <taxon>Vertebrata</taxon>
        <taxon>Euteleostomi</taxon>
        <taxon>Mammalia</taxon>
        <taxon>Eutheria</taxon>
        <taxon>Euarchontoglires</taxon>
        <taxon>Glires</taxon>
        <taxon>Rodentia</taxon>
        <taxon>Castorimorpha</taxon>
        <taxon>Castoridae</taxon>
        <taxon>Castor</taxon>
    </lineage>
</organism>
<sequence length="337" mass="36543">MKATMLTFAEIVLISTLLVSLPCGSQEQQNPRENTIQSSDKGLKTMESKSVSLEGKANVNKEDENRNASNPKASDSPLVYLPTINETINATSDLSIDDFSGVPRPTPTFSTSPPLIHGFVSKLPLNSSLTNESLLQVSPHQNSTFAVPSENFNWSLDNDTMKTSGNSSTAVSILPAAPTTKSLTHLTAEPTGWLITNSNNFAGFTPYQENATLQPTLKFTNNSKLFPNTSDPQKENRNAGIVFGAILGAILGVSLLSLVGYLLCGKRKTDSFSHQRLYEDRNEPVLRLDNTPEPYDGSFGNSSYYNPPVNDSSMPESRENALDGIPMDDIPPLPTTV</sequence>
<feature type="chain" id="PRO_5044674320" evidence="3">
    <location>
        <begin position="28"/>
        <end position="337"/>
    </location>
</feature>
<dbReference type="KEGG" id="ccan:109679395"/>
<gene>
    <name evidence="4 6" type="primary">Muc15</name>
</gene>
<keyword evidence="2" id="KW-1133">Transmembrane helix</keyword>
<reference evidence="4" key="1">
    <citation type="submission" date="2023-09" db="UniProtKB">
        <authorList>
            <consortium name="Ensembl"/>
        </authorList>
    </citation>
    <scope>IDENTIFICATION</scope>
</reference>
<keyword evidence="2" id="KW-0472">Membrane</keyword>
<reference evidence="6" key="2">
    <citation type="submission" date="2025-04" db="UniProtKB">
        <authorList>
            <consortium name="RefSeq"/>
        </authorList>
    </citation>
    <scope>IDENTIFICATION</scope>
    <source>
        <tissue evidence="6">Leukocyte</tissue>
    </source>
</reference>
<dbReference type="PANTHER" id="PTHR45427">
    <property type="entry name" value="MUCIN-15"/>
    <property type="match status" value="1"/>
</dbReference>
<feature type="region of interest" description="Disordered" evidence="1">
    <location>
        <begin position="286"/>
        <end position="337"/>
    </location>
</feature>
<accession>A0A8C0WJG5</accession>
<evidence type="ECO:0000256" key="3">
    <source>
        <dbReference type="SAM" id="SignalP"/>
    </source>
</evidence>
<feature type="compositionally biased region" description="Polar residues" evidence="1">
    <location>
        <begin position="24"/>
        <end position="40"/>
    </location>
</feature>
<dbReference type="GeneID" id="109679395"/>
<dbReference type="Proteomes" id="UP001732720">
    <property type="component" value="Chromosome 1"/>
</dbReference>
<proteinExistence type="predicted"/>
<feature type="signal peptide" evidence="3">
    <location>
        <begin position="1"/>
        <end position="27"/>
    </location>
</feature>
<evidence type="ECO:0000313" key="5">
    <source>
        <dbReference type="Proteomes" id="UP001732720"/>
    </source>
</evidence>
<feature type="region of interest" description="Disordered" evidence="1">
    <location>
        <begin position="24"/>
        <end position="78"/>
    </location>
</feature>
<dbReference type="CTD" id="143662"/>
<dbReference type="AlphaFoldDB" id="A0A8C0WJG5"/>
<keyword evidence="5" id="KW-1185">Reference proteome</keyword>
<dbReference type="PANTHER" id="PTHR45427:SF1">
    <property type="entry name" value="MUCIN-15"/>
    <property type="match status" value="1"/>
</dbReference>
<dbReference type="InterPro" id="IPR031371">
    <property type="entry name" value="Mucin-15"/>
</dbReference>
<evidence type="ECO:0000313" key="4">
    <source>
        <dbReference type="Ensembl" id="ENSCCNP00000011725.1"/>
    </source>
</evidence>
<dbReference type="RefSeq" id="XP_020010210.1">
    <property type="nucleotide sequence ID" value="XM_020154621.1"/>
</dbReference>